<protein>
    <submittedName>
        <fullName evidence="1">GL19901</fullName>
    </submittedName>
</protein>
<evidence type="ECO:0000313" key="1">
    <source>
        <dbReference type="EMBL" id="EDW27796.1"/>
    </source>
</evidence>
<keyword evidence="2" id="KW-1185">Reference proteome</keyword>
<dbReference type="HOGENOM" id="CLU_2401974_0_0_1"/>
<proteinExistence type="predicted"/>
<gene>
    <name evidence="1" type="primary">Dper\GL19901</name>
    <name evidence="1" type="ORF">Dper_GL19901</name>
</gene>
<accession>B4GYE0</accession>
<dbReference type="EMBL" id="CH479197">
    <property type="protein sequence ID" value="EDW27796.1"/>
    <property type="molecule type" value="Genomic_DNA"/>
</dbReference>
<dbReference type="AlphaFoldDB" id="B4GYE0"/>
<organism evidence="2">
    <name type="scientific">Drosophila persimilis</name>
    <name type="common">Fruit fly</name>
    <dbReference type="NCBI Taxonomy" id="7234"/>
    <lineage>
        <taxon>Eukaryota</taxon>
        <taxon>Metazoa</taxon>
        <taxon>Ecdysozoa</taxon>
        <taxon>Arthropoda</taxon>
        <taxon>Hexapoda</taxon>
        <taxon>Insecta</taxon>
        <taxon>Pterygota</taxon>
        <taxon>Neoptera</taxon>
        <taxon>Endopterygota</taxon>
        <taxon>Diptera</taxon>
        <taxon>Brachycera</taxon>
        <taxon>Muscomorpha</taxon>
        <taxon>Ephydroidea</taxon>
        <taxon>Drosophilidae</taxon>
        <taxon>Drosophila</taxon>
        <taxon>Sophophora</taxon>
    </lineage>
</organism>
<name>B4GYE0_DROPE</name>
<dbReference type="Proteomes" id="UP000008744">
    <property type="component" value="Unassembled WGS sequence"/>
</dbReference>
<evidence type="ECO:0000313" key="2">
    <source>
        <dbReference type="Proteomes" id="UP000008744"/>
    </source>
</evidence>
<sequence length="93" mass="10357">MSHITKVSGSSVLKIARIPEIPLGNLFQNSLSMEVVKGSVLDEVSFVKLPSQSTETLPRDLHMNQSTSDGSMVKKWYRRLLYPLILVPDRSAS</sequence>
<reference evidence="1 2" key="1">
    <citation type="journal article" date="2007" name="Nature">
        <title>Evolution of genes and genomes on the Drosophila phylogeny.</title>
        <authorList>
            <consortium name="Drosophila 12 Genomes Consortium"/>
            <person name="Clark A.G."/>
            <person name="Eisen M.B."/>
            <person name="Smith D.R."/>
            <person name="Bergman C.M."/>
            <person name="Oliver B."/>
            <person name="Markow T.A."/>
            <person name="Kaufman T.C."/>
            <person name="Kellis M."/>
            <person name="Gelbart W."/>
            <person name="Iyer V.N."/>
            <person name="Pollard D.A."/>
            <person name="Sackton T.B."/>
            <person name="Larracuente A.M."/>
            <person name="Singh N.D."/>
            <person name="Abad J.P."/>
            <person name="Abt D.N."/>
            <person name="Adryan B."/>
            <person name="Aguade M."/>
            <person name="Akashi H."/>
            <person name="Anderson W.W."/>
            <person name="Aquadro C.F."/>
            <person name="Ardell D.H."/>
            <person name="Arguello R."/>
            <person name="Artieri C.G."/>
            <person name="Barbash D.A."/>
            <person name="Barker D."/>
            <person name="Barsanti P."/>
            <person name="Batterham P."/>
            <person name="Batzoglou S."/>
            <person name="Begun D."/>
            <person name="Bhutkar A."/>
            <person name="Blanco E."/>
            <person name="Bosak S.A."/>
            <person name="Bradley R.K."/>
            <person name="Brand A.D."/>
            <person name="Brent M.R."/>
            <person name="Brooks A.N."/>
            <person name="Brown R.H."/>
            <person name="Butlin R.K."/>
            <person name="Caggese C."/>
            <person name="Calvi B.R."/>
            <person name="Bernardo de Carvalho A."/>
            <person name="Caspi A."/>
            <person name="Castrezana S."/>
            <person name="Celniker S.E."/>
            <person name="Chang J.L."/>
            <person name="Chapple C."/>
            <person name="Chatterji S."/>
            <person name="Chinwalla A."/>
            <person name="Civetta A."/>
            <person name="Clifton S.W."/>
            <person name="Comeron J.M."/>
            <person name="Costello J.C."/>
            <person name="Coyne J.A."/>
            <person name="Daub J."/>
            <person name="David R.G."/>
            <person name="Delcher A.L."/>
            <person name="Delehaunty K."/>
            <person name="Do C.B."/>
            <person name="Ebling H."/>
            <person name="Edwards K."/>
            <person name="Eickbush T."/>
            <person name="Evans J.D."/>
            <person name="Filipski A."/>
            <person name="Findeiss S."/>
            <person name="Freyhult E."/>
            <person name="Fulton L."/>
            <person name="Fulton R."/>
            <person name="Garcia A.C."/>
            <person name="Gardiner A."/>
            <person name="Garfield D.A."/>
            <person name="Garvin B.E."/>
            <person name="Gibson G."/>
            <person name="Gilbert D."/>
            <person name="Gnerre S."/>
            <person name="Godfrey J."/>
            <person name="Good R."/>
            <person name="Gotea V."/>
            <person name="Gravely B."/>
            <person name="Greenberg A.J."/>
            <person name="Griffiths-Jones S."/>
            <person name="Gross S."/>
            <person name="Guigo R."/>
            <person name="Gustafson E.A."/>
            <person name="Haerty W."/>
            <person name="Hahn M.W."/>
            <person name="Halligan D.L."/>
            <person name="Halpern A.L."/>
            <person name="Halter G.M."/>
            <person name="Han M.V."/>
            <person name="Heger A."/>
            <person name="Hillier L."/>
            <person name="Hinrichs A.S."/>
            <person name="Holmes I."/>
            <person name="Hoskins R.A."/>
            <person name="Hubisz M.J."/>
            <person name="Hultmark D."/>
            <person name="Huntley M.A."/>
            <person name="Jaffe D.B."/>
            <person name="Jagadeeshan S."/>
            <person name="Jeck W.R."/>
            <person name="Johnson J."/>
            <person name="Jones C.D."/>
            <person name="Jordan W.C."/>
            <person name="Karpen G.H."/>
            <person name="Kataoka E."/>
            <person name="Keightley P.D."/>
            <person name="Kheradpour P."/>
            <person name="Kirkness E.F."/>
            <person name="Koerich L.B."/>
            <person name="Kristiansen K."/>
            <person name="Kudrna D."/>
            <person name="Kulathinal R.J."/>
            <person name="Kumar S."/>
            <person name="Kwok R."/>
            <person name="Lander E."/>
            <person name="Langley C.H."/>
            <person name="Lapoint R."/>
            <person name="Lazzaro B.P."/>
            <person name="Lee S.J."/>
            <person name="Levesque L."/>
            <person name="Li R."/>
            <person name="Lin C.F."/>
            <person name="Lin M.F."/>
            <person name="Lindblad-Toh K."/>
            <person name="Llopart A."/>
            <person name="Long M."/>
            <person name="Low L."/>
            <person name="Lozovsky E."/>
            <person name="Lu J."/>
            <person name="Luo M."/>
            <person name="Machado C.A."/>
            <person name="Makalowski W."/>
            <person name="Marzo M."/>
            <person name="Matsuda M."/>
            <person name="Matzkin L."/>
            <person name="McAllister B."/>
            <person name="McBride C.S."/>
            <person name="McKernan B."/>
            <person name="McKernan K."/>
            <person name="Mendez-Lago M."/>
            <person name="Minx P."/>
            <person name="Mollenhauer M.U."/>
            <person name="Montooth K."/>
            <person name="Mount S.M."/>
            <person name="Mu X."/>
            <person name="Myers E."/>
            <person name="Negre B."/>
            <person name="Newfeld S."/>
            <person name="Nielsen R."/>
            <person name="Noor M.A."/>
            <person name="O'Grady P."/>
            <person name="Pachter L."/>
            <person name="Papaceit M."/>
            <person name="Parisi M.J."/>
            <person name="Parisi M."/>
            <person name="Parts L."/>
            <person name="Pedersen J.S."/>
            <person name="Pesole G."/>
            <person name="Phillippy A.M."/>
            <person name="Ponting C.P."/>
            <person name="Pop M."/>
            <person name="Porcelli D."/>
            <person name="Powell J.R."/>
            <person name="Prohaska S."/>
            <person name="Pruitt K."/>
            <person name="Puig M."/>
            <person name="Quesneville H."/>
            <person name="Ram K.R."/>
            <person name="Rand D."/>
            <person name="Rasmussen M.D."/>
            <person name="Reed L.K."/>
            <person name="Reenan R."/>
            <person name="Reily A."/>
            <person name="Remington K.A."/>
            <person name="Rieger T.T."/>
            <person name="Ritchie M.G."/>
            <person name="Robin C."/>
            <person name="Rogers Y.H."/>
            <person name="Rohde C."/>
            <person name="Rozas J."/>
            <person name="Rubenfield M.J."/>
            <person name="Ruiz A."/>
            <person name="Russo S."/>
            <person name="Salzberg S.L."/>
            <person name="Sanchez-Gracia A."/>
            <person name="Saranga D.J."/>
            <person name="Sato H."/>
            <person name="Schaeffer S.W."/>
            <person name="Schatz M.C."/>
            <person name="Schlenke T."/>
            <person name="Schwartz R."/>
            <person name="Segarra C."/>
            <person name="Singh R.S."/>
            <person name="Sirot L."/>
            <person name="Sirota M."/>
            <person name="Sisneros N.B."/>
            <person name="Smith C.D."/>
            <person name="Smith T.F."/>
            <person name="Spieth J."/>
            <person name="Stage D.E."/>
            <person name="Stark A."/>
            <person name="Stephan W."/>
            <person name="Strausberg R.L."/>
            <person name="Strempel S."/>
            <person name="Sturgill D."/>
            <person name="Sutton G."/>
            <person name="Sutton G.G."/>
            <person name="Tao W."/>
            <person name="Teichmann S."/>
            <person name="Tobari Y.N."/>
            <person name="Tomimura Y."/>
            <person name="Tsolas J.M."/>
            <person name="Valente V.L."/>
            <person name="Venter E."/>
            <person name="Venter J.C."/>
            <person name="Vicario S."/>
            <person name="Vieira F.G."/>
            <person name="Vilella A.J."/>
            <person name="Villasante A."/>
            <person name="Walenz B."/>
            <person name="Wang J."/>
            <person name="Wasserman M."/>
            <person name="Watts T."/>
            <person name="Wilson D."/>
            <person name="Wilson R.K."/>
            <person name="Wing R.A."/>
            <person name="Wolfner M.F."/>
            <person name="Wong A."/>
            <person name="Wong G.K."/>
            <person name="Wu C.I."/>
            <person name="Wu G."/>
            <person name="Yamamoto D."/>
            <person name="Yang H.P."/>
            <person name="Yang S.P."/>
            <person name="Yorke J.A."/>
            <person name="Yoshida K."/>
            <person name="Zdobnov E."/>
            <person name="Zhang P."/>
            <person name="Zhang Y."/>
            <person name="Zimin A.V."/>
            <person name="Baldwin J."/>
            <person name="Abdouelleil A."/>
            <person name="Abdulkadir J."/>
            <person name="Abebe A."/>
            <person name="Abera B."/>
            <person name="Abreu J."/>
            <person name="Acer S.C."/>
            <person name="Aftuck L."/>
            <person name="Alexander A."/>
            <person name="An P."/>
            <person name="Anderson E."/>
            <person name="Anderson S."/>
            <person name="Arachi H."/>
            <person name="Azer M."/>
            <person name="Bachantsang P."/>
            <person name="Barry A."/>
            <person name="Bayul T."/>
            <person name="Berlin A."/>
            <person name="Bessette D."/>
            <person name="Bloom T."/>
            <person name="Blye J."/>
            <person name="Boguslavskiy L."/>
            <person name="Bonnet C."/>
            <person name="Boukhgalter B."/>
            <person name="Bourzgui I."/>
            <person name="Brown A."/>
            <person name="Cahill P."/>
            <person name="Channer S."/>
            <person name="Cheshatsang Y."/>
            <person name="Chuda L."/>
            <person name="Citroen M."/>
            <person name="Collymore A."/>
            <person name="Cooke P."/>
            <person name="Costello M."/>
            <person name="D'Aco K."/>
            <person name="Daza R."/>
            <person name="De Haan G."/>
            <person name="DeGray S."/>
            <person name="DeMaso C."/>
            <person name="Dhargay N."/>
            <person name="Dooley K."/>
            <person name="Dooley E."/>
            <person name="Doricent M."/>
            <person name="Dorje P."/>
            <person name="Dorjee K."/>
            <person name="Dupes A."/>
            <person name="Elong R."/>
            <person name="Falk J."/>
            <person name="Farina A."/>
            <person name="Faro S."/>
            <person name="Ferguson D."/>
            <person name="Fisher S."/>
            <person name="Foley C.D."/>
            <person name="Franke A."/>
            <person name="Friedrich D."/>
            <person name="Gadbois L."/>
            <person name="Gearin G."/>
            <person name="Gearin C.R."/>
            <person name="Giannoukos G."/>
            <person name="Goode T."/>
            <person name="Graham J."/>
            <person name="Grandbois E."/>
            <person name="Grewal S."/>
            <person name="Gyaltsen K."/>
            <person name="Hafez N."/>
            <person name="Hagos B."/>
            <person name="Hall J."/>
            <person name="Henson C."/>
            <person name="Hollinger A."/>
            <person name="Honan T."/>
            <person name="Huard M.D."/>
            <person name="Hughes L."/>
            <person name="Hurhula B."/>
            <person name="Husby M.E."/>
            <person name="Kamat A."/>
            <person name="Kanga B."/>
            <person name="Kashin S."/>
            <person name="Khazanovich D."/>
            <person name="Kisner P."/>
            <person name="Lance K."/>
            <person name="Lara M."/>
            <person name="Lee W."/>
            <person name="Lennon N."/>
            <person name="Letendre F."/>
            <person name="LeVine R."/>
            <person name="Lipovsky A."/>
            <person name="Liu X."/>
            <person name="Liu J."/>
            <person name="Liu S."/>
            <person name="Lokyitsang T."/>
            <person name="Lokyitsang Y."/>
            <person name="Lubonja R."/>
            <person name="Lui A."/>
            <person name="MacDonald P."/>
            <person name="Magnisalis V."/>
            <person name="Maru K."/>
            <person name="Matthews C."/>
            <person name="McCusker W."/>
            <person name="McDonough S."/>
            <person name="Mehta T."/>
            <person name="Meldrim J."/>
            <person name="Meneus L."/>
            <person name="Mihai O."/>
            <person name="Mihalev A."/>
            <person name="Mihova T."/>
            <person name="Mittelman R."/>
            <person name="Mlenga V."/>
            <person name="Montmayeur A."/>
            <person name="Mulrain L."/>
            <person name="Navidi A."/>
            <person name="Naylor J."/>
            <person name="Negash T."/>
            <person name="Nguyen T."/>
            <person name="Nguyen N."/>
            <person name="Nicol R."/>
            <person name="Norbu C."/>
            <person name="Norbu N."/>
            <person name="Novod N."/>
            <person name="O'Neill B."/>
            <person name="Osman S."/>
            <person name="Markiewicz E."/>
            <person name="Oyono O.L."/>
            <person name="Patti C."/>
            <person name="Phunkhang P."/>
            <person name="Pierre F."/>
            <person name="Priest M."/>
            <person name="Raghuraman S."/>
            <person name="Rege F."/>
            <person name="Reyes R."/>
            <person name="Rise C."/>
            <person name="Rogov P."/>
            <person name="Ross K."/>
            <person name="Ryan E."/>
            <person name="Settipalli S."/>
            <person name="Shea T."/>
            <person name="Sherpa N."/>
            <person name="Shi L."/>
            <person name="Shih D."/>
            <person name="Sparrow T."/>
            <person name="Spaulding J."/>
            <person name="Stalker J."/>
            <person name="Stange-Thomann N."/>
            <person name="Stavropoulos S."/>
            <person name="Stone C."/>
            <person name="Strader C."/>
            <person name="Tesfaye S."/>
            <person name="Thomson T."/>
            <person name="Thoulutsang Y."/>
            <person name="Thoulutsang D."/>
            <person name="Topham K."/>
            <person name="Topping I."/>
            <person name="Tsamla T."/>
            <person name="Vassiliev H."/>
            <person name="Vo A."/>
            <person name="Wangchuk T."/>
            <person name="Wangdi T."/>
            <person name="Weiand M."/>
            <person name="Wilkinson J."/>
            <person name="Wilson A."/>
            <person name="Yadav S."/>
            <person name="Young G."/>
            <person name="Yu Q."/>
            <person name="Zembek L."/>
            <person name="Zhong D."/>
            <person name="Zimmer A."/>
            <person name="Zwirko Z."/>
            <person name="Jaffe D.B."/>
            <person name="Alvarez P."/>
            <person name="Brockman W."/>
            <person name="Butler J."/>
            <person name="Chin C."/>
            <person name="Gnerre S."/>
            <person name="Grabherr M."/>
            <person name="Kleber M."/>
            <person name="Mauceli E."/>
            <person name="MacCallum I."/>
        </authorList>
    </citation>
    <scope>NUCLEOTIDE SEQUENCE [LARGE SCALE GENOMIC DNA]</scope>
    <source>
        <strain evidence="2">MSH-3 / Tucson 14011-0111.49</strain>
    </source>
</reference>